<dbReference type="PANTHER" id="PTHR33569">
    <property type="entry name" value="UREASE"/>
    <property type="match status" value="1"/>
</dbReference>
<sequence>MHLIPREQERVLLHSAAELARRRLARGARLGASEAVALVCDEICELAWDGHDLDEVVRRAHGIVGPDQVLAGVATTVPSVQVEALFPHGTTLVHVDRPFGPPTPEGPGAVRPAAGTVELAPGRARCGVRLHNEGDQPVWVTSHVPLDRLNRRLRVEVDDEVDTDDADPARLRLDIAAGTALRVEAGTTRAATAVRLGGVAR</sequence>
<dbReference type="NCBIfam" id="TIGR00193">
    <property type="entry name" value="urease_gam"/>
    <property type="match status" value="1"/>
</dbReference>
<comment type="caution">
    <text evidence="5">The sequence shown here is derived from an EMBL/GenBank/DDBJ whole genome shotgun (WGS) entry which is preliminary data.</text>
</comment>
<dbReference type="Pfam" id="PF00547">
    <property type="entry name" value="Urease_gamma"/>
    <property type="match status" value="1"/>
</dbReference>
<dbReference type="InterPro" id="IPR036463">
    <property type="entry name" value="Urease_gamma_sf"/>
</dbReference>
<dbReference type="Gene3D" id="3.30.280.10">
    <property type="entry name" value="Urease, gamma-like subunit"/>
    <property type="match status" value="1"/>
</dbReference>
<dbReference type="SUPFAM" id="SSF51278">
    <property type="entry name" value="Urease, beta-subunit"/>
    <property type="match status" value="1"/>
</dbReference>
<evidence type="ECO:0000256" key="1">
    <source>
        <dbReference type="ARBA" id="ARBA00004897"/>
    </source>
</evidence>
<name>A0ABV9RPZ8_9PSEU</name>
<dbReference type="PANTHER" id="PTHR33569:SF1">
    <property type="entry name" value="UREASE"/>
    <property type="match status" value="1"/>
</dbReference>
<reference evidence="6" key="1">
    <citation type="journal article" date="2019" name="Int. J. Syst. Evol. Microbiol.">
        <title>The Global Catalogue of Microorganisms (GCM) 10K type strain sequencing project: providing services to taxonomists for standard genome sequencing and annotation.</title>
        <authorList>
            <consortium name="The Broad Institute Genomics Platform"/>
            <consortium name="The Broad Institute Genome Sequencing Center for Infectious Disease"/>
            <person name="Wu L."/>
            <person name="Ma J."/>
        </authorList>
    </citation>
    <scope>NUCLEOTIDE SEQUENCE [LARGE SCALE GENOMIC DNA]</scope>
    <source>
        <strain evidence="6">CCUG 50347</strain>
    </source>
</reference>
<organism evidence="5 6">
    <name type="scientific">Actinomycetospora chibensis</name>
    <dbReference type="NCBI Taxonomy" id="663606"/>
    <lineage>
        <taxon>Bacteria</taxon>
        <taxon>Bacillati</taxon>
        <taxon>Actinomycetota</taxon>
        <taxon>Actinomycetes</taxon>
        <taxon>Pseudonocardiales</taxon>
        <taxon>Pseudonocardiaceae</taxon>
        <taxon>Actinomycetospora</taxon>
    </lineage>
</organism>
<keyword evidence="6" id="KW-1185">Reference proteome</keyword>
<evidence type="ECO:0000256" key="2">
    <source>
        <dbReference type="ARBA" id="ARBA00012934"/>
    </source>
</evidence>
<comment type="pathway">
    <text evidence="1">Nitrogen metabolism; urea degradation; CO(2) and NH(3) from urea (urease route): step 1/1.</text>
</comment>
<dbReference type="InterPro" id="IPR002019">
    <property type="entry name" value="Urease_beta-like"/>
</dbReference>
<dbReference type="InterPro" id="IPR050069">
    <property type="entry name" value="Urease_subunit"/>
</dbReference>
<dbReference type="EC" id="3.5.1.5" evidence="2"/>
<dbReference type="Pfam" id="PF00699">
    <property type="entry name" value="Urease_beta"/>
    <property type="match status" value="1"/>
</dbReference>
<accession>A0ABV9RPZ8</accession>
<dbReference type="InterPro" id="IPR002026">
    <property type="entry name" value="Urease_gamma/gamma-beta_su"/>
</dbReference>
<dbReference type="InterPro" id="IPR036461">
    <property type="entry name" value="Urease_betasu_sf"/>
</dbReference>
<comment type="catalytic activity">
    <reaction evidence="4">
        <text>urea + 2 H2O + H(+) = hydrogencarbonate + 2 NH4(+)</text>
        <dbReference type="Rhea" id="RHEA:20557"/>
        <dbReference type="ChEBI" id="CHEBI:15377"/>
        <dbReference type="ChEBI" id="CHEBI:15378"/>
        <dbReference type="ChEBI" id="CHEBI:16199"/>
        <dbReference type="ChEBI" id="CHEBI:17544"/>
        <dbReference type="ChEBI" id="CHEBI:28938"/>
        <dbReference type="EC" id="3.5.1.5"/>
    </reaction>
</comment>
<dbReference type="RefSeq" id="WP_274190689.1">
    <property type="nucleotide sequence ID" value="NZ_BAABHN010000039.1"/>
</dbReference>
<dbReference type="EMBL" id="JBHSIM010000039">
    <property type="protein sequence ID" value="MFC4834470.1"/>
    <property type="molecule type" value="Genomic_DNA"/>
</dbReference>
<evidence type="ECO:0000256" key="3">
    <source>
        <dbReference type="ARBA" id="ARBA00022801"/>
    </source>
</evidence>
<evidence type="ECO:0000313" key="5">
    <source>
        <dbReference type="EMBL" id="MFC4834470.1"/>
    </source>
</evidence>
<evidence type="ECO:0000313" key="6">
    <source>
        <dbReference type="Proteomes" id="UP001595909"/>
    </source>
</evidence>
<dbReference type="SUPFAM" id="SSF54111">
    <property type="entry name" value="Urease, gamma-subunit"/>
    <property type="match status" value="1"/>
</dbReference>
<evidence type="ECO:0000256" key="4">
    <source>
        <dbReference type="ARBA" id="ARBA00047778"/>
    </source>
</evidence>
<gene>
    <name evidence="5" type="primary">ureA</name>
    <name evidence="5" type="ORF">ACFPEL_18800</name>
</gene>
<proteinExistence type="predicted"/>
<dbReference type="Gene3D" id="2.10.150.10">
    <property type="entry name" value="Urease, beta subunit"/>
    <property type="match status" value="1"/>
</dbReference>
<dbReference type="Proteomes" id="UP001595909">
    <property type="component" value="Unassembled WGS sequence"/>
</dbReference>
<keyword evidence="3 5" id="KW-0378">Hydrolase</keyword>
<dbReference type="GO" id="GO:0009039">
    <property type="term" value="F:urease activity"/>
    <property type="evidence" value="ECO:0007669"/>
    <property type="project" value="UniProtKB-EC"/>
</dbReference>
<protein>
    <recommendedName>
        <fullName evidence="2">urease</fullName>
        <ecNumber evidence="2">3.5.1.5</ecNumber>
    </recommendedName>
</protein>